<dbReference type="Gene3D" id="3.10.10.10">
    <property type="entry name" value="HIV Type 1 Reverse Transcriptase, subunit A, domain 1"/>
    <property type="match status" value="2"/>
</dbReference>
<dbReference type="AlphaFoldDB" id="A0A699JXQ8"/>
<dbReference type="PANTHER" id="PTHR33067:SF9">
    <property type="entry name" value="RNA-DIRECTED DNA POLYMERASE"/>
    <property type="match status" value="1"/>
</dbReference>
<comment type="caution">
    <text evidence="1">The sequence shown here is derived from an EMBL/GenBank/DDBJ whole genome shotgun (WGS) entry which is preliminary data.</text>
</comment>
<dbReference type="EMBL" id="BKCJ010461957">
    <property type="protein sequence ID" value="GFA65010.1"/>
    <property type="molecule type" value="Genomic_DNA"/>
</dbReference>
<protein>
    <submittedName>
        <fullName evidence="1">Reverse transcriptase domain-containing protein</fullName>
    </submittedName>
</protein>
<dbReference type="SUPFAM" id="SSF56672">
    <property type="entry name" value="DNA/RNA polymerases"/>
    <property type="match status" value="2"/>
</dbReference>
<evidence type="ECO:0000313" key="1">
    <source>
        <dbReference type="EMBL" id="GFA65010.1"/>
    </source>
</evidence>
<organism evidence="1">
    <name type="scientific">Tanacetum cinerariifolium</name>
    <name type="common">Dalmatian daisy</name>
    <name type="synonym">Chrysanthemum cinerariifolium</name>
    <dbReference type="NCBI Taxonomy" id="118510"/>
    <lineage>
        <taxon>Eukaryota</taxon>
        <taxon>Viridiplantae</taxon>
        <taxon>Streptophyta</taxon>
        <taxon>Embryophyta</taxon>
        <taxon>Tracheophyta</taxon>
        <taxon>Spermatophyta</taxon>
        <taxon>Magnoliopsida</taxon>
        <taxon>eudicotyledons</taxon>
        <taxon>Gunneridae</taxon>
        <taxon>Pentapetalae</taxon>
        <taxon>asterids</taxon>
        <taxon>campanulids</taxon>
        <taxon>Asterales</taxon>
        <taxon>Asteraceae</taxon>
        <taxon>Asteroideae</taxon>
        <taxon>Anthemideae</taxon>
        <taxon>Anthemidinae</taxon>
        <taxon>Tanacetum</taxon>
    </lineage>
</organism>
<dbReference type="PANTHER" id="PTHR33067">
    <property type="entry name" value="RNA-DIRECTED DNA POLYMERASE-RELATED"/>
    <property type="match status" value="1"/>
</dbReference>
<dbReference type="GO" id="GO:0003964">
    <property type="term" value="F:RNA-directed DNA polymerase activity"/>
    <property type="evidence" value="ECO:0007669"/>
    <property type="project" value="UniProtKB-KW"/>
</dbReference>
<dbReference type="InterPro" id="IPR043502">
    <property type="entry name" value="DNA/RNA_pol_sf"/>
</dbReference>
<keyword evidence="1" id="KW-0548">Nucleotidyltransferase</keyword>
<keyword evidence="1" id="KW-0695">RNA-directed DNA polymerase</keyword>
<reference evidence="1" key="1">
    <citation type="journal article" date="2019" name="Sci. Rep.">
        <title>Draft genome of Tanacetum cinerariifolium, the natural source of mosquito coil.</title>
        <authorList>
            <person name="Yamashiro T."/>
            <person name="Shiraishi A."/>
            <person name="Satake H."/>
            <person name="Nakayama K."/>
        </authorList>
    </citation>
    <scope>NUCLEOTIDE SEQUENCE</scope>
</reference>
<proteinExistence type="predicted"/>
<keyword evidence="1" id="KW-0808">Transferase</keyword>
<accession>A0A699JXQ8</accession>
<feature type="non-terminal residue" evidence="1">
    <location>
        <position position="1"/>
    </location>
</feature>
<name>A0A699JXQ8_TANCI</name>
<sequence>DEEKAALLKVLKSHKQAITWKISDIKGIDHRFCTHKILMEDDFKPAVQHQRRVNPKIHEVSKKEVIKLLDTGLIYLISDSPWKVYFSADFVVVDYDADPRVPLILGRPFLRTARALIDVYSEELTLRVNDEAITFKVGYTLRYSHNYYEESVNRIDVIDVTCEEYAQEVIGFSDRSTSSNPTPSNPIIASSSPSFTPFEGSDFILEEIETFLRTSDELSNLDDDYYDTEGNILYLEKLLNEDPSLNLPPMKNEDIKQVESPLMVNPKIHKVSKKEVIKLLDTGLIYLISDSPWVSPVHCVPKKVGMTVIENENNDLIPTSEELTLRVNDEAITFKVGYTSRYSYNYYEESVNRIDVIDVTCEEYAQEVIGFLDRSTSGNPTPSNPIIASSSPSFTPFEGSDFILEEIETFLRTSDELSNLDDDYYDTKGNILYLEKLSNEDPSLNLPPMKNEDLKQVDVTITKPSIEGTQNQGPAFSSRMCIFKRNR</sequence>
<gene>
    <name evidence="1" type="ORF">Tci_636982</name>
</gene>